<feature type="compositionally biased region" description="Basic and acidic residues" evidence="6">
    <location>
        <begin position="1956"/>
        <end position="1991"/>
    </location>
</feature>
<feature type="compositionally biased region" description="Polar residues" evidence="6">
    <location>
        <begin position="883"/>
        <end position="899"/>
    </location>
</feature>
<dbReference type="Pfam" id="PF03607">
    <property type="entry name" value="DCX"/>
    <property type="match status" value="2"/>
</dbReference>
<dbReference type="GO" id="GO:0035556">
    <property type="term" value="P:intracellular signal transduction"/>
    <property type="evidence" value="ECO:0007669"/>
    <property type="project" value="InterPro"/>
</dbReference>
<dbReference type="GO" id="GO:0060041">
    <property type="term" value="P:retina development in camera-type eye"/>
    <property type="evidence" value="ECO:0007669"/>
    <property type="project" value="TreeGrafter"/>
</dbReference>
<feature type="compositionally biased region" description="Polar residues" evidence="6">
    <location>
        <begin position="594"/>
        <end position="607"/>
    </location>
</feature>
<feature type="compositionally biased region" description="Basic and acidic residues" evidence="6">
    <location>
        <begin position="1004"/>
        <end position="1028"/>
    </location>
</feature>
<feature type="compositionally biased region" description="Low complexity" evidence="6">
    <location>
        <begin position="1120"/>
        <end position="1129"/>
    </location>
</feature>
<dbReference type="Ensembl" id="ENSMMOT00000010244.1">
    <property type="protein sequence ID" value="ENSMMOP00000010070.1"/>
    <property type="gene ID" value="ENSMMOG00000007781.1"/>
</dbReference>
<dbReference type="SMART" id="SM00537">
    <property type="entry name" value="DCX"/>
    <property type="match status" value="2"/>
</dbReference>
<dbReference type="Gene3D" id="3.10.20.230">
    <property type="entry name" value="Doublecortin domain"/>
    <property type="match status" value="2"/>
</dbReference>
<feature type="domain" description="Doublecortin" evidence="7">
    <location>
        <begin position="41"/>
        <end position="123"/>
    </location>
</feature>
<evidence type="ECO:0000313" key="9">
    <source>
        <dbReference type="Proteomes" id="UP000261620"/>
    </source>
</evidence>
<dbReference type="STRING" id="94237.ENSMMOP00000010070"/>
<feature type="compositionally biased region" description="Basic and acidic residues" evidence="6">
    <location>
        <begin position="2082"/>
        <end position="2110"/>
    </location>
</feature>
<dbReference type="OMA" id="MSHSSCE"/>
<feature type="compositionally biased region" description="Basic and acidic residues" evidence="6">
    <location>
        <begin position="563"/>
        <end position="572"/>
    </location>
</feature>
<feature type="region of interest" description="Disordered" evidence="6">
    <location>
        <begin position="537"/>
        <end position="628"/>
    </location>
</feature>
<feature type="compositionally biased region" description="Polar residues" evidence="6">
    <location>
        <begin position="1059"/>
        <end position="1069"/>
    </location>
</feature>
<sequence length="2180" mass="239071">GEGTPSRRMPDPWPPSKYPLFLPYSNSKSHSTHVTTSTPAKRITFYKSGDSQFGGIRMAVHKRSFKCFDTLLEDLSQKMPLPFGVRTVTTPRGTHTIKHLEQLQDGGCYLCSDQRQAKPINMDLASKRPNIWYHHSQRPHRPETSSSKQNGHLPYRQRRILLVKNSEPGIRRSMVLSRKSARSLRTFLDEVSEVMEFHVRKLFTTEGRRIDNVQSLMTCPGVLVCVGREGFSPMLMNLIRKSSEEKLPASEYSEGHENSSNRSTHFSLSSEKSYGNGISTYSQARPAIMNEDIEKRVLVNKDGSLSVEMRVRFRLKNDETLQWFTKIKKSPSLTNECCCLSQANPCYLRHGQSEKGVDYQRGNHCPCCGQIQEQQYDLWENPAHKHKQPPVPPPHTSGHIHTIMRHTHSSSSSSSCSSRRVVRCQARPSKCGQDSGSEQSQPFQEEICVTEQVERRVELEQNGDTHVEVCRVSRCSEVVTMDSSLRLSQESVEDEIMMEEGEDCPLSVVSNSSHVLQSLKEDQDDELPPSASQCCHRIEPSPTSETHPRTGVSAGSVCSTKHKHDDGGERGNRAVSSCHRRGPTPHSIVEPEEINSNPRMSNASCRSSKTDVPASEEAEGAAHDENEQIKRVVRGLSDHRGHSEGSLQSRASSICPHCGGCKHAVTSVSNSRASQMSHHSHQSSPKPATPLSNQDNANNADDGSSNVSVASTKLNKAEAPDLRRREEAALSSLSAKTSASSKTNVSIKRGIMVDSPTNNTTLEEEPTNKRTSSALSGKSNVSNKLGITERPDSILSDKSTKSNVSVKSDTFQRSTCIYCTREVYPVAKKTVFEETKQEEEIENKAEAASSTSAKSKNSFKSRMASKRSLSPRSLTKGDKGAMSQMSCRSDKSNTSVKSSKSFKDKCNCNCNVTADYASLAEAEGIKSDMAKEETQQTVESEEEATRAGSFKSHKSKCNENPGASSEIGDDNGNSKEAQKQPAAPSSARSHHSNCDAGSGVASSDIDKAKTEMTTMEDRDLSAMSEKSHSSAKSSESQKSNRTAASLNPNKANLLAVETNGDSMQSQQRVASGMSVKSKSSARSSVSHKSNSSKNVQSVSPNVTIKKPEGIDEEGYDTTEKTQSSASTKSAKAKSLHNKGADRADTDEDNKPISKSYEQSHGQTILLSRTCSPKDHSPKAPATPPSSPQSPVKQLLPGPGVCKTRGPSGLSVRSLRSLKSDRSNCHCEAVPAKKENGEEEDEDVKNEEAPENAPSILSSLSKRTRRESGGTEQALSQNSSGSVSLGLPEDTAGSSSVKSSVSFHVNTDKVKTGTLEVPKSTENTEKLNNHISSTASFVSNCIKKNNAVKTNSIQNYENQAVSRPASKAEEYITDNKKAGVLSKSSNCLRNDSAVSAQSDSLNPVKCPKNKSSGSVKTSSSQKKETKIKSSSPSPLHNSRPGSKVETCSDSTLSQSLSAADLLKETIAATRPHSHHSKASDKLRSEKGWRRRNHQGEPDLTPSCLPTASPSEIVSDWLQSIPTDSSMLTLGDELHEDEKEEEKVVEEDPGEELGGEEKSPEDERGDEEEKAEAEYEEEKEEGVEGDAAESSDLAPGDAAGSPHLKTLLRRNWQSSAAVMKVLLSSSLGRCQSLPEVSINFYLNVFEVGLIGTEKQSTVPPCLDSPKATENPSSLKKSSANNSYKSTTDNEQETQENSSSGTPPTVPRAPLSTKLSQDPDPVWILNLLKKLEKQFMNHYVTAVAEFKVRWDLDDSIILDTMMSELRDEVRRRIQSSIEREMKKFQSRAGKTVRSAQPLKGLNLSRESTMTEKRRRMLRVIQKQILLISKNEMTGDFSDQRSDDEYCPCDACVRKKMATRPLKTNPAAAEPPVMMEFDLLKILQLKKSPSTSTQPSPAEEEGDSIVKEEEGRNLAVVQEEEEEDETKEDIKADVILEERIPEVDKETEKEEVAGDEEEKDNSVSDEQKEGKTDGHGAGEEETSENRGEKEEKEAYSKYQCAKNEEEKDYSGEVEEGEEKNSTNTGENETADDEERAGEEEGVATEDEGATGGNKGVAETEGEEEESDKETVKEVTDKGQTTENAIEEAKKCEVSEFRLVEEQEQTADRESRAEASGDMEDDNATNSAANESTLVGKFTERNTSTAAEMKDEDDGVDENNGGEREASKEERASPQVRPIKCNKHL</sequence>
<feature type="compositionally biased region" description="Basic and acidic residues" evidence="6">
    <location>
        <begin position="715"/>
        <end position="728"/>
    </location>
</feature>
<dbReference type="GO" id="GO:0035082">
    <property type="term" value="P:axoneme assembly"/>
    <property type="evidence" value="ECO:0007669"/>
    <property type="project" value="TreeGrafter"/>
</dbReference>
<feature type="region of interest" description="Disordered" evidence="6">
    <location>
        <begin position="247"/>
        <end position="271"/>
    </location>
</feature>
<name>A0A3Q4AYS8_MOLML</name>
<dbReference type="Proteomes" id="UP000261620">
    <property type="component" value="Unplaced"/>
</dbReference>
<reference evidence="8" key="1">
    <citation type="submission" date="2025-08" db="UniProtKB">
        <authorList>
            <consortium name="Ensembl"/>
        </authorList>
    </citation>
    <scope>IDENTIFICATION</scope>
</reference>
<accession>A0A3Q4AYS8</accession>
<keyword evidence="9" id="KW-1185">Reference proteome</keyword>
<feature type="compositionally biased region" description="Acidic residues" evidence="6">
    <location>
        <begin position="1914"/>
        <end position="1923"/>
    </location>
</feature>
<evidence type="ECO:0000313" key="8">
    <source>
        <dbReference type="Ensembl" id="ENSMMOP00000010070.1"/>
    </source>
</evidence>
<feature type="compositionally biased region" description="Low complexity" evidence="6">
    <location>
        <begin position="846"/>
        <end position="856"/>
    </location>
</feature>
<feature type="compositionally biased region" description="Basic and acidic residues" evidence="6">
    <location>
        <begin position="2156"/>
        <end position="2167"/>
    </location>
</feature>
<feature type="compositionally biased region" description="Acidic residues" evidence="6">
    <location>
        <begin position="2024"/>
        <end position="2044"/>
    </location>
</feature>
<feature type="compositionally biased region" description="Low complexity" evidence="6">
    <location>
        <begin position="1884"/>
        <end position="1893"/>
    </location>
</feature>
<dbReference type="PANTHER" id="PTHR23005:SF3">
    <property type="entry name" value="RETINITIS PIGMENTOSA 1-LIKE 1 PROTEIN"/>
    <property type="match status" value="1"/>
</dbReference>
<evidence type="ECO:0000256" key="2">
    <source>
        <dbReference type="ARBA" id="ARBA00004496"/>
    </source>
</evidence>
<feature type="compositionally biased region" description="Acidic residues" evidence="6">
    <location>
        <begin position="1536"/>
        <end position="1552"/>
    </location>
</feature>
<keyword evidence="4" id="KW-0677">Repeat</keyword>
<feature type="region of interest" description="Disordered" evidence="6">
    <location>
        <begin position="925"/>
        <end position="1300"/>
    </location>
</feature>
<feature type="compositionally biased region" description="Low complexity" evidence="6">
    <location>
        <begin position="729"/>
        <end position="743"/>
    </location>
</feature>
<feature type="compositionally biased region" description="Polar residues" evidence="6">
    <location>
        <begin position="2119"/>
        <end position="2128"/>
    </location>
</feature>
<feature type="region of interest" description="Disordered" evidence="6">
    <location>
        <begin position="669"/>
        <end position="785"/>
    </location>
</feature>
<feature type="compositionally biased region" description="Acidic residues" evidence="6">
    <location>
        <begin position="1561"/>
        <end position="1587"/>
    </location>
</feature>
<evidence type="ECO:0000259" key="7">
    <source>
        <dbReference type="PROSITE" id="PS50309"/>
    </source>
</evidence>
<keyword evidence="5" id="KW-0966">Cell projection</keyword>
<feature type="region of interest" description="Disordered" evidence="6">
    <location>
        <begin position="842"/>
        <end position="903"/>
    </location>
</feature>
<feature type="compositionally biased region" description="Low complexity" evidence="6">
    <location>
        <begin position="1408"/>
        <end position="1419"/>
    </location>
</feature>
<feature type="compositionally biased region" description="Polar residues" evidence="6">
    <location>
        <begin position="1665"/>
        <end position="1700"/>
    </location>
</feature>
<feature type="compositionally biased region" description="Low complexity" evidence="6">
    <location>
        <begin position="1071"/>
        <end position="1102"/>
    </location>
</feature>
<feature type="compositionally biased region" description="Basic and acidic residues" evidence="6">
    <location>
        <begin position="1476"/>
        <end position="1486"/>
    </location>
</feature>
<feature type="compositionally biased region" description="Low complexity" evidence="6">
    <location>
        <begin position="1030"/>
        <end position="1039"/>
    </location>
</feature>
<feature type="region of interest" description="Disordered" evidence="6">
    <location>
        <begin position="1533"/>
        <end position="1600"/>
    </location>
</feature>
<feature type="region of interest" description="Disordered" evidence="6">
    <location>
        <begin position="1466"/>
        <end position="1506"/>
    </location>
</feature>
<protein>
    <recommendedName>
        <fullName evidence="7">Doublecortin domain-containing protein</fullName>
    </recommendedName>
</protein>
<dbReference type="PANTHER" id="PTHR23005">
    <property type="entry name" value="RETINITIS PIGMENTOSA 1 PROTEIN"/>
    <property type="match status" value="1"/>
</dbReference>
<dbReference type="SUPFAM" id="SSF89837">
    <property type="entry name" value="Doublecortin (DC)"/>
    <property type="match status" value="2"/>
</dbReference>
<evidence type="ECO:0000256" key="1">
    <source>
        <dbReference type="ARBA" id="ARBA00004316"/>
    </source>
</evidence>
<feature type="region of interest" description="Disordered" evidence="6">
    <location>
        <begin position="1392"/>
        <end position="1450"/>
    </location>
</feature>
<feature type="compositionally biased region" description="Basic and acidic residues" evidence="6">
    <location>
        <begin position="1924"/>
        <end position="1948"/>
    </location>
</feature>
<feature type="compositionally biased region" description="Low complexity" evidence="6">
    <location>
        <begin position="692"/>
        <end position="706"/>
    </location>
</feature>
<feature type="compositionally biased region" description="Basic and acidic residues" evidence="6">
    <location>
        <begin position="247"/>
        <end position="259"/>
    </location>
</feature>
<dbReference type="GO" id="GO:0005930">
    <property type="term" value="C:axoneme"/>
    <property type="evidence" value="ECO:0007669"/>
    <property type="project" value="TreeGrafter"/>
</dbReference>
<evidence type="ECO:0000256" key="6">
    <source>
        <dbReference type="SAM" id="MobiDB-lite"/>
    </source>
</evidence>
<reference evidence="8" key="2">
    <citation type="submission" date="2025-09" db="UniProtKB">
        <authorList>
            <consortium name="Ensembl"/>
        </authorList>
    </citation>
    <scope>IDENTIFICATION</scope>
</reference>
<feature type="compositionally biased region" description="Basic and acidic residues" evidence="6">
    <location>
        <begin position="925"/>
        <end position="934"/>
    </location>
</feature>
<feature type="compositionally biased region" description="Polar residues" evidence="6">
    <location>
        <begin position="769"/>
        <end position="785"/>
    </location>
</feature>
<feature type="compositionally biased region" description="Basic and acidic residues" evidence="6">
    <location>
        <begin position="1217"/>
        <end position="1235"/>
    </location>
</feature>
<dbReference type="PROSITE" id="PS50309">
    <property type="entry name" value="DC"/>
    <property type="match status" value="2"/>
</dbReference>
<evidence type="ECO:0000256" key="5">
    <source>
        <dbReference type="ARBA" id="ARBA00023273"/>
    </source>
</evidence>
<feature type="compositionally biased region" description="Polar residues" evidence="6">
    <location>
        <begin position="260"/>
        <end position="271"/>
    </location>
</feature>
<comment type="subcellular location">
    <subcellularLocation>
        <location evidence="1">Cell projection</location>
    </subcellularLocation>
    <subcellularLocation>
        <location evidence="2">Cytoplasm</location>
    </subcellularLocation>
</comment>
<organism evidence="8 9">
    <name type="scientific">Mola mola</name>
    <name type="common">Ocean sunfish</name>
    <name type="synonym">Tetraodon mola</name>
    <dbReference type="NCBI Taxonomy" id="94237"/>
    <lineage>
        <taxon>Eukaryota</taxon>
        <taxon>Metazoa</taxon>
        <taxon>Chordata</taxon>
        <taxon>Craniata</taxon>
        <taxon>Vertebrata</taxon>
        <taxon>Euteleostomi</taxon>
        <taxon>Actinopterygii</taxon>
        <taxon>Neopterygii</taxon>
        <taxon>Teleostei</taxon>
        <taxon>Neoteleostei</taxon>
        <taxon>Acanthomorphata</taxon>
        <taxon>Eupercaria</taxon>
        <taxon>Tetraodontiformes</taxon>
        <taxon>Molidae</taxon>
        <taxon>Mola</taxon>
    </lineage>
</organism>
<dbReference type="InterPro" id="IPR003533">
    <property type="entry name" value="Doublecortin_dom"/>
</dbReference>
<feature type="region of interest" description="Disordered" evidence="6">
    <location>
        <begin position="1653"/>
        <end position="1711"/>
    </location>
</feature>
<dbReference type="FunFam" id="3.10.20.230:FF:000006">
    <property type="entry name" value="Oxygen-regulated protein 1"/>
    <property type="match status" value="1"/>
</dbReference>
<dbReference type="GO" id="GO:0042461">
    <property type="term" value="P:photoreceptor cell development"/>
    <property type="evidence" value="ECO:0007669"/>
    <property type="project" value="TreeGrafter"/>
</dbReference>
<evidence type="ECO:0000256" key="3">
    <source>
        <dbReference type="ARBA" id="ARBA00022490"/>
    </source>
</evidence>
<dbReference type="InterPro" id="IPR036572">
    <property type="entry name" value="Doublecortin_dom_sf"/>
</dbReference>
<proteinExistence type="predicted"/>
<feature type="compositionally biased region" description="Polar residues" evidence="6">
    <location>
        <begin position="1427"/>
        <end position="1450"/>
    </location>
</feature>
<keyword evidence="3" id="KW-0963">Cytoplasm</keyword>
<feature type="compositionally biased region" description="Basic and acidic residues" evidence="6">
    <location>
        <begin position="1138"/>
        <end position="1151"/>
    </location>
</feature>
<feature type="domain" description="Doublecortin" evidence="7">
    <location>
        <begin position="158"/>
        <end position="237"/>
    </location>
</feature>
<evidence type="ECO:0000256" key="4">
    <source>
        <dbReference type="ARBA" id="ARBA00022737"/>
    </source>
</evidence>
<feature type="compositionally biased region" description="Polar residues" evidence="6">
    <location>
        <begin position="1155"/>
        <end position="1170"/>
    </location>
</feature>
<feature type="compositionally biased region" description="Polar residues" evidence="6">
    <location>
        <begin position="1040"/>
        <end position="1050"/>
    </location>
</feature>
<feature type="compositionally biased region" description="Polar residues" evidence="6">
    <location>
        <begin position="1269"/>
        <end position="1282"/>
    </location>
</feature>
<feature type="region of interest" description="Disordered" evidence="6">
    <location>
        <begin position="1883"/>
        <end position="2180"/>
    </location>
</feature>